<evidence type="ECO:0000313" key="2">
    <source>
        <dbReference type="Proteomes" id="UP000027821"/>
    </source>
</evidence>
<protein>
    <submittedName>
        <fullName evidence="1">Uncharacterized protein</fullName>
    </submittedName>
</protein>
<reference evidence="1 2" key="1">
    <citation type="submission" date="2014-04" db="EMBL/GenBank/DDBJ databases">
        <title>Characterization and application of a salt tolerant electro-active bacterium.</title>
        <authorList>
            <person name="Yang L."/>
            <person name="Wei S."/>
            <person name="Tay Q.X.M."/>
        </authorList>
    </citation>
    <scope>NUCLEOTIDE SEQUENCE [LARGE SCALE GENOMIC DNA]</scope>
    <source>
        <strain evidence="1 2">LY1</strain>
    </source>
</reference>
<evidence type="ECO:0000313" key="1">
    <source>
        <dbReference type="EMBL" id="KEO74357.1"/>
    </source>
</evidence>
<name>A0A074LKI7_9BACT</name>
<dbReference type="eggNOG" id="ENOG502ZQC7">
    <property type="taxonomic scope" value="Bacteria"/>
</dbReference>
<comment type="caution">
    <text evidence="1">The sequence shown here is derived from an EMBL/GenBank/DDBJ whole genome shotgun (WGS) entry which is preliminary data.</text>
</comment>
<dbReference type="Proteomes" id="UP000027821">
    <property type="component" value="Unassembled WGS sequence"/>
</dbReference>
<dbReference type="OrthoDB" id="839655at2"/>
<dbReference type="AlphaFoldDB" id="A0A074LKI7"/>
<sequence length="68" mass="7653">MKYVIKLEINGIDFEVNTEASNEREAKDLMWETIRKSTSIHSIDVEPIAKQASISSRFVSGLKSALLL</sequence>
<dbReference type="EMBL" id="JMIH01000015">
    <property type="protein sequence ID" value="KEO74357.1"/>
    <property type="molecule type" value="Genomic_DNA"/>
</dbReference>
<keyword evidence="2" id="KW-1185">Reference proteome</keyword>
<organism evidence="1 2">
    <name type="scientific">Anditalea andensis</name>
    <dbReference type="NCBI Taxonomy" id="1048983"/>
    <lineage>
        <taxon>Bacteria</taxon>
        <taxon>Pseudomonadati</taxon>
        <taxon>Bacteroidota</taxon>
        <taxon>Cytophagia</taxon>
        <taxon>Cytophagales</taxon>
        <taxon>Cytophagaceae</taxon>
        <taxon>Anditalea</taxon>
    </lineage>
</organism>
<dbReference type="RefSeq" id="WP_035072280.1">
    <property type="nucleotide sequence ID" value="NZ_JMIH01000015.1"/>
</dbReference>
<proteinExistence type="predicted"/>
<accession>A0A074LKI7</accession>
<gene>
    <name evidence="1" type="ORF">EL17_06370</name>
</gene>